<feature type="domain" description="DUF2423" evidence="2">
    <location>
        <begin position="1"/>
        <end position="46"/>
    </location>
</feature>
<dbReference type="Proteomes" id="UP000321518">
    <property type="component" value="Unassembled WGS sequence"/>
</dbReference>
<comment type="caution">
    <text evidence="3">The sequence shown here is derived from an EMBL/GenBank/DDBJ whole genome shotgun (WGS) entry which is preliminary data.</text>
</comment>
<feature type="region of interest" description="Disordered" evidence="1">
    <location>
        <begin position="36"/>
        <end position="157"/>
    </location>
</feature>
<evidence type="ECO:0000256" key="1">
    <source>
        <dbReference type="SAM" id="MobiDB-lite"/>
    </source>
</evidence>
<evidence type="ECO:0000313" key="3">
    <source>
        <dbReference type="EMBL" id="GEM09759.1"/>
    </source>
</evidence>
<feature type="region of interest" description="Disordered" evidence="1">
    <location>
        <begin position="1"/>
        <end position="22"/>
    </location>
</feature>
<dbReference type="InterPro" id="IPR019434">
    <property type="entry name" value="DUF2423"/>
</dbReference>
<evidence type="ECO:0000313" key="4">
    <source>
        <dbReference type="Proteomes" id="UP000321518"/>
    </source>
</evidence>
<accession>A0A511KHB0</accession>
<name>A0A511KHB0_RHOTO</name>
<feature type="compositionally biased region" description="Basic residues" evidence="1">
    <location>
        <begin position="1"/>
        <end position="15"/>
    </location>
</feature>
<organism evidence="3 4">
    <name type="scientific">Rhodotorula toruloides</name>
    <name type="common">Yeast</name>
    <name type="synonym">Rhodosporidium toruloides</name>
    <dbReference type="NCBI Taxonomy" id="5286"/>
    <lineage>
        <taxon>Eukaryota</taxon>
        <taxon>Fungi</taxon>
        <taxon>Dikarya</taxon>
        <taxon>Basidiomycota</taxon>
        <taxon>Pucciniomycotina</taxon>
        <taxon>Microbotryomycetes</taxon>
        <taxon>Sporidiobolales</taxon>
        <taxon>Sporidiobolaceae</taxon>
        <taxon>Rhodotorula</taxon>
    </lineage>
</organism>
<dbReference type="OrthoDB" id="4087970at2759"/>
<proteinExistence type="predicted"/>
<dbReference type="Pfam" id="PF10338">
    <property type="entry name" value="YBL028C_N"/>
    <property type="match status" value="1"/>
</dbReference>
<dbReference type="EMBL" id="BJWK01000009">
    <property type="protein sequence ID" value="GEM09759.1"/>
    <property type="molecule type" value="Genomic_DNA"/>
</dbReference>
<feature type="compositionally biased region" description="Low complexity" evidence="1">
    <location>
        <begin position="90"/>
        <end position="110"/>
    </location>
</feature>
<feature type="compositionally biased region" description="Basic residues" evidence="1">
    <location>
        <begin position="146"/>
        <end position="157"/>
    </location>
</feature>
<feature type="compositionally biased region" description="Acidic residues" evidence="1">
    <location>
        <begin position="66"/>
        <end position="82"/>
    </location>
</feature>
<feature type="compositionally biased region" description="Polar residues" evidence="1">
    <location>
        <begin position="128"/>
        <end position="138"/>
    </location>
</feature>
<gene>
    <name evidence="3" type="ORF">Rt10032_c09g3776</name>
</gene>
<dbReference type="GO" id="GO:0030687">
    <property type="term" value="C:preribosome, large subunit precursor"/>
    <property type="evidence" value="ECO:0007669"/>
    <property type="project" value="TreeGrafter"/>
</dbReference>
<sequence>MAKSLRSKTKRHFRAVKREDPKSAFKLAEDIRLARLNAKLKQSSLKPRQLTDKEEWEREQAGYETVGEEEGEEGEKEGDEEVKEGGMDVDPSASTSTSSAPADSSAPKPKISTSGPRMSRREAYRSSKGFTVKQTPRTHFTAPGEKKRKGCKPHRRR</sequence>
<evidence type="ECO:0000259" key="2">
    <source>
        <dbReference type="Pfam" id="PF10338"/>
    </source>
</evidence>
<reference evidence="3 4" key="1">
    <citation type="submission" date="2019-07" db="EMBL/GenBank/DDBJ databases">
        <title>Rhodotorula toruloides NBRC10032 genome sequencing.</title>
        <authorList>
            <person name="Shida Y."/>
            <person name="Takaku H."/>
            <person name="Ogasawara W."/>
            <person name="Mori K."/>
        </authorList>
    </citation>
    <scope>NUCLEOTIDE SEQUENCE [LARGE SCALE GENOMIC DNA]</scope>
    <source>
        <strain evidence="3 4">NBRC10032</strain>
    </source>
</reference>
<dbReference type="AlphaFoldDB" id="A0A511KHB0"/>
<protein>
    <recommendedName>
        <fullName evidence="2">DUF2423 domain-containing protein</fullName>
    </recommendedName>
</protein>
<dbReference type="PANTHER" id="PTHR28219">
    <property type="entry name" value="UPF0642 PROTEIN YBL028C"/>
    <property type="match status" value="1"/>
</dbReference>
<dbReference type="PANTHER" id="PTHR28219:SF1">
    <property type="entry name" value="UPF0642 PROTEIN YBL028C"/>
    <property type="match status" value="1"/>
</dbReference>
<feature type="compositionally biased region" description="Basic and acidic residues" evidence="1">
    <location>
        <begin position="49"/>
        <end position="61"/>
    </location>
</feature>